<name>A0A918X1L1_9ACTN</name>
<evidence type="ECO:0000313" key="3">
    <source>
        <dbReference type="Proteomes" id="UP000638353"/>
    </source>
</evidence>
<sequence length="80" mass="9045">MGAHRFDGPGPVGGLGDDLDERVPGQDRPDPGPDHRFVVRDQYVNHRRIVALRDFRPTPLTKVKGLVTDLRTMQWRTQGT</sequence>
<dbReference type="EMBL" id="BMVC01000011">
    <property type="protein sequence ID" value="GHD03977.1"/>
    <property type="molecule type" value="Genomic_DNA"/>
</dbReference>
<gene>
    <name evidence="2" type="ORF">GCM10010334_52210</name>
</gene>
<feature type="region of interest" description="Disordered" evidence="1">
    <location>
        <begin position="1"/>
        <end position="36"/>
    </location>
</feature>
<feature type="compositionally biased region" description="Basic and acidic residues" evidence="1">
    <location>
        <begin position="21"/>
        <end position="36"/>
    </location>
</feature>
<reference evidence="2" key="1">
    <citation type="journal article" date="2014" name="Int. J. Syst. Evol. Microbiol.">
        <title>Complete genome sequence of Corynebacterium casei LMG S-19264T (=DSM 44701T), isolated from a smear-ripened cheese.</title>
        <authorList>
            <consortium name="US DOE Joint Genome Institute (JGI-PGF)"/>
            <person name="Walter F."/>
            <person name="Albersmeier A."/>
            <person name="Kalinowski J."/>
            <person name="Ruckert C."/>
        </authorList>
    </citation>
    <scope>NUCLEOTIDE SEQUENCE</scope>
    <source>
        <strain evidence="2">JCM 4637</strain>
    </source>
</reference>
<evidence type="ECO:0000313" key="2">
    <source>
        <dbReference type="EMBL" id="GHD03977.1"/>
    </source>
</evidence>
<comment type="caution">
    <text evidence="2">The sequence shown here is derived from an EMBL/GenBank/DDBJ whole genome shotgun (WGS) entry which is preliminary data.</text>
</comment>
<reference evidence="2" key="2">
    <citation type="submission" date="2020-09" db="EMBL/GenBank/DDBJ databases">
        <authorList>
            <person name="Sun Q."/>
            <person name="Ohkuma M."/>
        </authorList>
    </citation>
    <scope>NUCLEOTIDE SEQUENCE</scope>
    <source>
        <strain evidence="2">JCM 4637</strain>
    </source>
</reference>
<evidence type="ECO:0000256" key="1">
    <source>
        <dbReference type="SAM" id="MobiDB-lite"/>
    </source>
</evidence>
<dbReference type="Proteomes" id="UP000638353">
    <property type="component" value="Unassembled WGS sequence"/>
</dbReference>
<accession>A0A918X1L1</accession>
<proteinExistence type="predicted"/>
<organism evidence="2 3">
    <name type="scientific">Streptomyces finlayi</name>
    <dbReference type="NCBI Taxonomy" id="67296"/>
    <lineage>
        <taxon>Bacteria</taxon>
        <taxon>Bacillati</taxon>
        <taxon>Actinomycetota</taxon>
        <taxon>Actinomycetes</taxon>
        <taxon>Kitasatosporales</taxon>
        <taxon>Streptomycetaceae</taxon>
        <taxon>Streptomyces</taxon>
    </lineage>
</organism>
<protein>
    <submittedName>
        <fullName evidence="2">Uncharacterized protein</fullName>
    </submittedName>
</protein>
<dbReference type="AlphaFoldDB" id="A0A918X1L1"/>